<evidence type="ECO:0000256" key="3">
    <source>
        <dbReference type="ARBA" id="ARBA00022722"/>
    </source>
</evidence>
<protein>
    <recommendedName>
        <fullName evidence="7">Reverse transcriptase RNase H-like domain-containing protein</fullName>
    </recommendedName>
</protein>
<keyword evidence="6" id="KW-0695">RNA-directed DNA polymerase</keyword>
<dbReference type="Pfam" id="PF17917">
    <property type="entry name" value="RT_RNaseH"/>
    <property type="match status" value="1"/>
</dbReference>
<organism evidence="8 9">
    <name type="scientific">Solanum verrucosum</name>
    <dbReference type="NCBI Taxonomy" id="315347"/>
    <lineage>
        <taxon>Eukaryota</taxon>
        <taxon>Viridiplantae</taxon>
        <taxon>Streptophyta</taxon>
        <taxon>Embryophyta</taxon>
        <taxon>Tracheophyta</taxon>
        <taxon>Spermatophyta</taxon>
        <taxon>Magnoliopsida</taxon>
        <taxon>eudicotyledons</taxon>
        <taxon>Gunneridae</taxon>
        <taxon>Pentapetalae</taxon>
        <taxon>asterids</taxon>
        <taxon>lamiids</taxon>
        <taxon>Solanales</taxon>
        <taxon>Solanaceae</taxon>
        <taxon>Solanoideae</taxon>
        <taxon>Solaneae</taxon>
        <taxon>Solanum</taxon>
    </lineage>
</organism>
<keyword evidence="4" id="KW-0255">Endonuclease</keyword>
<dbReference type="Proteomes" id="UP001234989">
    <property type="component" value="Chromosome 8"/>
</dbReference>
<dbReference type="PANTHER" id="PTHR34072">
    <property type="entry name" value="ENZYMATIC POLYPROTEIN-RELATED"/>
    <property type="match status" value="1"/>
</dbReference>
<evidence type="ECO:0000313" key="9">
    <source>
        <dbReference type="Proteomes" id="UP001234989"/>
    </source>
</evidence>
<proteinExistence type="predicted"/>
<keyword evidence="3" id="KW-0540">Nuclease</keyword>
<sequence>MVVFALKMWRHYLYGIHVDVFTDHKSLKYVSTQNDLNLHQRRCLALLKYYDMSFLYHPCKANVVEDAIS</sequence>
<gene>
    <name evidence="8" type="ORF">MTR67_035194</name>
</gene>
<evidence type="ECO:0000256" key="2">
    <source>
        <dbReference type="ARBA" id="ARBA00022695"/>
    </source>
</evidence>
<keyword evidence="1" id="KW-0808">Transferase</keyword>
<keyword evidence="9" id="KW-1185">Reference proteome</keyword>
<keyword evidence="5" id="KW-0378">Hydrolase</keyword>
<evidence type="ECO:0000256" key="4">
    <source>
        <dbReference type="ARBA" id="ARBA00022759"/>
    </source>
</evidence>
<evidence type="ECO:0000313" key="8">
    <source>
        <dbReference type="EMBL" id="WMV41809.1"/>
    </source>
</evidence>
<dbReference type="SUPFAM" id="SSF56672">
    <property type="entry name" value="DNA/RNA polymerases"/>
    <property type="match status" value="1"/>
</dbReference>
<dbReference type="InterPro" id="IPR041373">
    <property type="entry name" value="RT_RNaseH"/>
</dbReference>
<dbReference type="InterPro" id="IPR043502">
    <property type="entry name" value="DNA/RNA_pol_sf"/>
</dbReference>
<evidence type="ECO:0000259" key="7">
    <source>
        <dbReference type="Pfam" id="PF17917"/>
    </source>
</evidence>
<dbReference type="GO" id="GO:0004519">
    <property type="term" value="F:endonuclease activity"/>
    <property type="evidence" value="ECO:0007669"/>
    <property type="project" value="UniProtKB-KW"/>
</dbReference>
<dbReference type="PANTHER" id="PTHR34072:SF59">
    <property type="entry name" value="CCHC-TYPE INTEGRASE"/>
    <property type="match status" value="1"/>
</dbReference>
<dbReference type="EMBL" id="CP133619">
    <property type="protein sequence ID" value="WMV41809.1"/>
    <property type="molecule type" value="Genomic_DNA"/>
</dbReference>
<evidence type="ECO:0000256" key="6">
    <source>
        <dbReference type="ARBA" id="ARBA00022918"/>
    </source>
</evidence>
<reference evidence="8" key="1">
    <citation type="submission" date="2023-08" db="EMBL/GenBank/DDBJ databases">
        <title>A de novo genome assembly of Solanum verrucosum Schlechtendal, a Mexican diploid species geographically isolated from the other diploid A-genome species in potato relatives.</title>
        <authorList>
            <person name="Hosaka K."/>
        </authorList>
    </citation>
    <scope>NUCLEOTIDE SEQUENCE</scope>
    <source>
        <tissue evidence="8">Young leaves</tissue>
    </source>
</reference>
<dbReference type="GO" id="GO:0016787">
    <property type="term" value="F:hydrolase activity"/>
    <property type="evidence" value="ECO:0007669"/>
    <property type="project" value="UniProtKB-KW"/>
</dbReference>
<evidence type="ECO:0000256" key="1">
    <source>
        <dbReference type="ARBA" id="ARBA00022679"/>
    </source>
</evidence>
<evidence type="ECO:0000256" key="5">
    <source>
        <dbReference type="ARBA" id="ARBA00022801"/>
    </source>
</evidence>
<dbReference type="GO" id="GO:0003964">
    <property type="term" value="F:RNA-directed DNA polymerase activity"/>
    <property type="evidence" value="ECO:0007669"/>
    <property type="project" value="UniProtKB-KW"/>
</dbReference>
<dbReference type="AlphaFoldDB" id="A0AAF0ZM28"/>
<accession>A0AAF0ZM28</accession>
<name>A0AAF0ZM28_SOLVR</name>
<keyword evidence="2" id="KW-0548">Nucleotidyltransferase</keyword>
<feature type="domain" description="Reverse transcriptase RNase H-like" evidence="7">
    <location>
        <begin position="2"/>
        <end position="50"/>
    </location>
</feature>